<keyword evidence="4" id="KW-1185">Reference proteome</keyword>
<feature type="transmembrane region" description="Helical" evidence="1">
    <location>
        <begin position="219"/>
        <end position="239"/>
    </location>
</feature>
<proteinExistence type="predicted"/>
<keyword evidence="1" id="KW-1133">Transmembrane helix</keyword>
<dbReference type="EMBL" id="CAKMMF010000004">
    <property type="protein sequence ID" value="CAH1197897.1"/>
    <property type="molecule type" value="Genomic_DNA"/>
</dbReference>
<feature type="transmembrane region" description="Helical" evidence="1">
    <location>
        <begin position="274"/>
        <end position="294"/>
    </location>
</feature>
<organism evidence="3 4">
    <name type="scientific">Paenibacillus plantiphilus</name>
    <dbReference type="NCBI Taxonomy" id="2905650"/>
    <lineage>
        <taxon>Bacteria</taxon>
        <taxon>Bacillati</taxon>
        <taxon>Bacillota</taxon>
        <taxon>Bacilli</taxon>
        <taxon>Bacillales</taxon>
        <taxon>Paenibacillaceae</taxon>
        <taxon>Paenibacillus</taxon>
    </lineage>
</organism>
<protein>
    <submittedName>
        <fullName evidence="3">Sporulation integral membrane protein YlbJ</fullName>
    </submittedName>
</protein>
<sequence>MKRTLLLAFLSIAAVAAIISNPDEAFQASLQGLTVWWNIVFPGLLPFLVLLELMHAFGAVHALGSLIDPLMRRIFGLPGASGLAIAAGWTGGYTAGAESVAALRRSETVTKREGQRLLALAHMPSPLFMLLVIGAGFLHRAELGAAIVAAVWMTALLAALAQRLFAKQEKLHSTPLIAQKNPQPLSVLLRHAAAAMNAERQRDGRTFGKALGDSVINGVYKLMAVGGFMMFAAVLVKLIEPLLPHNVPSWMLSGLLESHIGAYGAAVAPMAFGLPWNAAAIAAIVSWGGISALLQTGSAIAGTDLSLRQLAVNRLLQAMLAFVVTLLLWQPLTHLFTRLLATAAPALQQHGENAFIDHYAMIRASDLPGLWTYSPVQLLMFVCSIFLLVTFSLGAARLRSRQ</sequence>
<reference evidence="3" key="1">
    <citation type="submission" date="2022-01" db="EMBL/GenBank/DDBJ databases">
        <authorList>
            <person name="Criscuolo A."/>
        </authorList>
    </citation>
    <scope>NUCLEOTIDE SEQUENCE</scope>
    <source>
        <strain evidence="3">CIP111893</strain>
    </source>
</reference>
<accession>A0ABM9C0R8</accession>
<comment type="caution">
    <text evidence="3">The sequence shown here is derived from an EMBL/GenBank/DDBJ whole genome shotgun (WGS) entry which is preliminary data.</text>
</comment>
<evidence type="ECO:0000313" key="4">
    <source>
        <dbReference type="Proteomes" id="UP000838686"/>
    </source>
</evidence>
<feature type="transmembrane region" description="Helical" evidence="1">
    <location>
        <begin position="376"/>
        <end position="396"/>
    </location>
</feature>
<keyword evidence="1" id="KW-0812">Transmembrane</keyword>
<evidence type="ECO:0000256" key="1">
    <source>
        <dbReference type="SAM" id="Phobius"/>
    </source>
</evidence>
<evidence type="ECO:0000259" key="2">
    <source>
        <dbReference type="Pfam" id="PF07670"/>
    </source>
</evidence>
<feature type="transmembrane region" description="Helical" evidence="1">
    <location>
        <begin position="117"/>
        <end position="137"/>
    </location>
</feature>
<dbReference type="Proteomes" id="UP000838686">
    <property type="component" value="Unassembled WGS sequence"/>
</dbReference>
<feature type="domain" description="Nucleoside transporter/FeoB GTPase Gate" evidence="2">
    <location>
        <begin position="40"/>
        <end position="133"/>
    </location>
</feature>
<feature type="transmembrane region" description="Helical" evidence="1">
    <location>
        <begin position="143"/>
        <end position="161"/>
    </location>
</feature>
<keyword evidence="1" id="KW-0472">Membrane</keyword>
<feature type="transmembrane region" description="Helical" evidence="1">
    <location>
        <begin position="315"/>
        <end position="332"/>
    </location>
</feature>
<evidence type="ECO:0000313" key="3">
    <source>
        <dbReference type="EMBL" id="CAH1197897.1"/>
    </source>
</evidence>
<gene>
    <name evidence="3" type="primary">ylbJ_2</name>
    <name evidence="3" type="ORF">PAECIP111893_01057</name>
</gene>
<name>A0ABM9C0R8_9BACL</name>
<dbReference type="InterPro" id="IPR011642">
    <property type="entry name" value="Gate_dom"/>
</dbReference>
<dbReference type="Pfam" id="PF07670">
    <property type="entry name" value="Gate"/>
    <property type="match status" value="1"/>
</dbReference>
<dbReference type="RefSeq" id="WP_236339415.1">
    <property type="nucleotide sequence ID" value="NZ_CAKMMF010000004.1"/>
</dbReference>